<name>J9EHS0_WUCBA</name>
<sequence length="366" mass="42570">MFSSHLQDIVYFTDDIMDHKYDPEDIPDNANIAKEWNDCWKKIPEKQNEYKDQNGSKMTNGHLVITEWNNECEQNISKKLDSERWNRDKKGLKFENNTNTENAIIGNHEEFKVDKQFESVKWNKDLEIPGLLINISRKCSLALSSFQILSDTFQQYYTQCCDTFHICHNDLTMETSEQCAALTYAIIRLLFHIGYNPERITVSGIDTLMMLAAKDAMKLDDACFAWKAIKSLINIDGDNSMMNAKQINEILSKLDINFENAISLINVQQLILSNTQSLIAAILTSEEQNQQFLNDQLKSYMVFGSSTNNCQMKHIEKFDDFKTFITFQKDFKLLNALQKALIEKKTVTNLPLKKQFYQWKKIINEK</sequence>
<dbReference type="AlphaFoldDB" id="J9EHS0"/>
<protein>
    <submittedName>
        <fullName evidence="1">Uncharacterized protein</fullName>
    </submittedName>
</protein>
<comment type="caution">
    <text evidence="1">The sequence shown here is derived from an EMBL/GenBank/DDBJ whole genome shotgun (WGS) entry which is preliminary data.</text>
</comment>
<dbReference type="Proteomes" id="UP000004810">
    <property type="component" value="Unassembled WGS sequence"/>
</dbReference>
<proteinExistence type="predicted"/>
<organism evidence="1 2">
    <name type="scientific">Wuchereria bancrofti</name>
    <dbReference type="NCBI Taxonomy" id="6293"/>
    <lineage>
        <taxon>Eukaryota</taxon>
        <taxon>Metazoa</taxon>
        <taxon>Ecdysozoa</taxon>
        <taxon>Nematoda</taxon>
        <taxon>Chromadorea</taxon>
        <taxon>Rhabditida</taxon>
        <taxon>Spirurina</taxon>
        <taxon>Spiruromorpha</taxon>
        <taxon>Filarioidea</taxon>
        <taxon>Onchocercidae</taxon>
        <taxon>Wuchereria</taxon>
    </lineage>
</organism>
<evidence type="ECO:0000313" key="2">
    <source>
        <dbReference type="Proteomes" id="UP000004810"/>
    </source>
</evidence>
<dbReference type="EMBL" id="ADBV01011346">
    <property type="protein sequence ID" value="EJW74949.1"/>
    <property type="molecule type" value="Genomic_DNA"/>
</dbReference>
<reference evidence="2" key="1">
    <citation type="submission" date="2012-08" db="EMBL/GenBank/DDBJ databases">
        <title>The Genome Sequence of Wuchereria bancrofti.</title>
        <authorList>
            <person name="Nutman T.B."/>
            <person name="Fink D.L."/>
            <person name="Russ C."/>
            <person name="Young S."/>
            <person name="Zeng Q."/>
            <person name="Koehrsen M."/>
            <person name="Alvarado L."/>
            <person name="Berlin A."/>
            <person name="Chapman S.B."/>
            <person name="Chen Z."/>
            <person name="Freedman E."/>
            <person name="Gellesch M."/>
            <person name="Goldberg J."/>
            <person name="Griggs A."/>
            <person name="Gujja S."/>
            <person name="Heilman E.R."/>
            <person name="Heiman D."/>
            <person name="Hepburn T."/>
            <person name="Howarth C."/>
            <person name="Jen D."/>
            <person name="Larson L."/>
            <person name="Lewis B."/>
            <person name="Mehta T."/>
            <person name="Park D."/>
            <person name="Pearson M."/>
            <person name="Roberts A."/>
            <person name="Saif S."/>
            <person name="Shea T."/>
            <person name="Shenoy N."/>
            <person name="Sisk P."/>
            <person name="Stolte C."/>
            <person name="Sykes S."/>
            <person name="Walk T."/>
            <person name="White J."/>
            <person name="Yandava C."/>
            <person name="Haas B."/>
            <person name="Henn M.R."/>
            <person name="Nusbaum C."/>
            <person name="Birren B."/>
        </authorList>
    </citation>
    <scope>NUCLEOTIDE SEQUENCE [LARGE SCALE GENOMIC DNA]</scope>
    <source>
        <strain evidence="2">NA</strain>
    </source>
</reference>
<evidence type="ECO:0000313" key="1">
    <source>
        <dbReference type="EMBL" id="EJW74949.1"/>
    </source>
</evidence>
<accession>J9EHS0</accession>
<gene>
    <name evidence="1" type="ORF">WUBG_14144</name>
</gene>